<dbReference type="GO" id="GO:0004847">
    <property type="term" value="F:urea carboxylase activity"/>
    <property type="evidence" value="ECO:0007669"/>
    <property type="project" value="UniProtKB-EC"/>
</dbReference>
<dbReference type="EC" id="6.3.4.6" evidence="5"/>
<evidence type="ECO:0000256" key="3">
    <source>
        <dbReference type="ARBA" id="ARBA00022840"/>
    </source>
</evidence>
<evidence type="ECO:0000259" key="4">
    <source>
        <dbReference type="SMART" id="SM00797"/>
    </source>
</evidence>
<keyword evidence="6" id="KW-1185">Reference proteome</keyword>
<dbReference type="OrthoDB" id="9782422at2"/>
<dbReference type="InterPro" id="IPR003778">
    <property type="entry name" value="CT_A_B"/>
</dbReference>
<dbReference type="GO" id="GO:0005524">
    <property type="term" value="F:ATP binding"/>
    <property type="evidence" value="ECO:0007669"/>
    <property type="project" value="UniProtKB-KW"/>
</dbReference>
<dbReference type="InterPro" id="IPR029000">
    <property type="entry name" value="Cyclophilin-like_dom_sf"/>
</dbReference>
<evidence type="ECO:0000256" key="2">
    <source>
        <dbReference type="ARBA" id="ARBA00022801"/>
    </source>
</evidence>
<dbReference type="STRING" id="709986.Deima_0696"/>
<accession>E8U5L3</accession>
<dbReference type="SUPFAM" id="SSF50891">
    <property type="entry name" value="Cyclophilin-like"/>
    <property type="match status" value="1"/>
</dbReference>
<dbReference type="SMART" id="SM00797">
    <property type="entry name" value="AHS2"/>
    <property type="match status" value="1"/>
</dbReference>
<dbReference type="Gene3D" id="2.40.100.10">
    <property type="entry name" value="Cyclophilin-like"/>
    <property type="match status" value="1"/>
</dbReference>
<dbReference type="EMBL" id="CP002454">
    <property type="protein sequence ID" value="ADV66352.1"/>
    <property type="molecule type" value="Genomic_DNA"/>
</dbReference>
<evidence type="ECO:0000256" key="1">
    <source>
        <dbReference type="ARBA" id="ARBA00022741"/>
    </source>
</evidence>
<gene>
    <name evidence="5" type="ordered locus">Deima_0696</name>
</gene>
<organism evidence="5 6">
    <name type="scientific">Deinococcus maricopensis (strain DSM 21211 / LMG 22137 / NRRL B-23946 / LB-34)</name>
    <dbReference type="NCBI Taxonomy" id="709986"/>
    <lineage>
        <taxon>Bacteria</taxon>
        <taxon>Thermotogati</taxon>
        <taxon>Deinococcota</taxon>
        <taxon>Deinococci</taxon>
        <taxon>Deinococcales</taxon>
        <taxon>Deinococcaceae</taxon>
        <taxon>Deinococcus</taxon>
    </lineage>
</organism>
<dbReference type="RefSeq" id="WP_013555857.1">
    <property type="nucleotide sequence ID" value="NC_014958.1"/>
</dbReference>
<dbReference type="KEGG" id="dmr:Deima_0696"/>
<evidence type="ECO:0000313" key="6">
    <source>
        <dbReference type="Proteomes" id="UP000008635"/>
    </source>
</evidence>
<reference evidence="5 6" key="1">
    <citation type="journal article" date="2011" name="Stand. Genomic Sci.">
        <title>Complete genome sequence of Deinococcus maricopensis type strain (LB-34).</title>
        <authorList>
            <person name="Pukall R."/>
            <person name="Zeytun A."/>
            <person name="Lucas S."/>
            <person name="Lapidus A."/>
            <person name="Hammon N."/>
            <person name="Deshpande S."/>
            <person name="Nolan M."/>
            <person name="Cheng J.F."/>
            <person name="Pitluck S."/>
            <person name="Liolios K."/>
            <person name="Pagani I."/>
            <person name="Mikhailova N."/>
            <person name="Ivanova N."/>
            <person name="Mavromatis K."/>
            <person name="Pati A."/>
            <person name="Tapia R."/>
            <person name="Han C."/>
            <person name="Goodwin L."/>
            <person name="Chen A."/>
            <person name="Palaniappan K."/>
            <person name="Land M."/>
            <person name="Hauser L."/>
            <person name="Chang Y.J."/>
            <person name="Jeffries C.D."/>
            <person name="Brambilla E.M."/>
            <person name="Rohde M."/>
            <person name="Goker M."/>
            <person name="Detter J.C."/>
            <person name="Woyke T."/>
            <person name="Bristow J."/>
            <person name="Eisen J.A."/>
            <person name="Markowitz V."/>
            <person name="Hugenholtz P."/>
            <person name="Kyrpides N.C."/>
            <person name="Klenk H.P."/>
        </authorList>
    </citation>
    <scope>NUCLEOTIDE SEQUENCE [LARGE SCALE GENOMIC DNA]</scope>
    <source>
        <strain evidence="6">DSM 21211 / LMG 22137 / NRRL B-23946 / LB-34</strain>
    </source>
</reference>
<name>E8U5L3_DEIML</name>
<dbReference type="GO" id="GO:0016787">
    <property type="term" value="F:hydrolase activity"/>
    <property type="evidence" value="ECO:0007669"/>
    <property type="project" value="UniProtKB-KW"/>
</dbReference>
<keyword evidence="3" id="KW-0067">ATP-binding</keyword>
<dbReference type="AlphaFoldDB" id="E8U5L3"/>
<dbReference type="Proteomes" id="UP000008635">
    <property type="component" value="Chromosome"/>
</dbReference>
<sequence length="325" mass="33487">MIRVLRPGTFTTVQDAGRRARHLGFPVCGALDGVALRLSNALVGNPAGAAALEVTLSGPTLHFPEGGVVALCGAPFEATLGGAPLPHWRAVPVPAGGTLHLGGAPAGGRTLLAVRGALPLGAVLGSLSTDVRGGYGGFEGRPLARGDVLPWATAPAGPPPRAAIDPALRSGPARHVRLRVRPTSEATPEVLRALLGRTFTVSAQADRMGARLREAVAAPTQAGRASEANLLGGVQLPPDGQPIVLLNDAGTHGGYPQPLGVIRADRHRLAHLRPGDRVTFVPVTPEVATAALRALEHDLRTAEAALRWHWANPAARPGTLSHAEH</sequence>
<dbReference type="Pfam" id="PF02626">
    <property type="entry name" value="CT_A_B"/>
    <property type="match status" value="1"/>
</dbReference>
<evidence type="ECO:0000313" key="5">
    <source>
        <dbReference type="EMBL" id="ADV66352.1"/>
    </source>
</evidence>
<keyword evidence="2" id="KW-0378">Hydrolase</keyword>
<dbReference type="HOGENOM" id="CLU_028967_0_3_0"/>
<feature type="domain" description="Carboxyltransferase" evidence="4">
    <location>
        <begin position="22"/>
        <end position="298"/>
    </location>
</feature>
<protein>
    <submittedName>
        <fullName evidence="5">Urea carboxylase</fullName>
        <ecNumber evidence="5">6.3.4.6</ecNumber>
    </submittedName>
</protein>
<proteinExistence type="predicted"/>
<dbReference type="PANTHER" id="PTHR43309:SF3">
    <property type="entry name" value="5-OXOPROLINASE SUBUNIT C"/>
    <property type="match status" value="1"/>
</dbReference>
<keyword evidence="5" id="KW-0436">Ligase</keyword>
<dbReference type="InterPro" id="IPR052708">
    <property type="entry name" value="PxpC"/>
</dbReference>
<dbReference type="PANTHER" id="PTHR43309">
    <property type="entry name" value="5-OXOPROLINASE SUBUNIT C"/>
    <property type="match status" value="1"/>
</dbReference>
<dbReference type="eggNOG" id="COG1984">
    <property type="taxonomic scope" value="Bacteria"/>
</dbReference>
<keyword evidence="1" id="KW-0547">Nucleotide-binding</keyword>
<reference evidence="6" key="2">
    <citation type="submission" date="2011-01" db="EMBL/GenBank/DDBJ databases">
        <title>The complete genome of Deinococcus maricopensis DSM 21211.</title>
        <authorList>
            <consortium name="US DOE Joint Genome Institute (JGI-PGF)"/>
            <person name="Lucas S."/>
            <person name="Copeland A."/>
            <person name="Lapidus A."/>
            <person name="Goodwin L."/>
            <person name="Pitluck S."/>
            <person name="Kyrpides N."/>
            <person name="Mavromatis K."/>
            <person name="Pagani I."/>
            <person name="Ivanova N."/>
            <person name="Ovchinnikova G."/>
            <person name="Zeytun A."/>
            <person name="Detter J.C."/>
            <person name="Han C."/>
            <person name="Land M."/>
            <person name="Hauser L."/>
            <person name="Markowitz V."/>
            <person name="Cheng J.-F."/>
            <person name="Hugenholtz P."/>
            <person name="Woyke T."/>
            <person name="Wu D."/>
            <person name="Pukall R."/>
            <person name="Gehrich-Schroeter G."/>
            <person name="Brambilla E."/>
            <person name="Klenk H.-P."/>
            <person name="Eisen J.A."/>
        </authorList>
    </citation>
    <scope>NUCLEOTIDE SEQUENCE [LARGE SCALE GENOMIC DNA]</scope>
    <source>
        <strain evidence="6">DSM 21211 / LMG 22137 / NRRL B-23946 / LB-34</strain>
    </source>
</reference>